<reference evidence="12" key="2">
    <citation type="journal article" date="2021" name="PeerJ">
        <title>Extensive microbial diversity within the chicken gut microbiome revealed by metagenomics and culture.</title>
        <authorList>
            <person name="Gilroy R."/>
            <person name="Ravi A."/>
            <person name="Getino M."/>
            <person name="Pursley I."/>
            <person name="Horton D.L."/>
            <person name="Alikhan N.F."/>
            <person name="Baker D."/>
            <person name="Gharbi K."/>
            <person name="Hall N."/>
            <person name="Watson M."/>
            <person name="Adriaenssens E.M."/>
            <person name="Foster-Nyarko E."/>
            <person name="Jarju S."/>
            <person name="Secka A."/>
            <person name="Antonio M."/>
            <person name="Oren A."/>
            <person name="Chaudhuri R.R."/>
            <person name="La Ragione R."/>
            <person name="Hildebrand F."/>
            <person name="Pallen M.J."/>
        </authorList>
    </citation>
    <scope>NUCLEOTIDE SEQUENCE</scope>
    <source>
        <strain evidence="12">ChiHjej12B11-29160</strain>
    </source>
</reference>
<comment type="catalytic activity">
    <reaction evidence="8">
        <text>O-acetyl-L-serine + hydrogen sulfide = L-cysteine + acetate</text>
        <dbReference type="Rhea" id="RHEA:14829"/>
        <dbReference type="ChEBI" id="CHEBI:29919"/>
        <dbReference type="ChEBI" id="CHEBI:30089"/>
        <dbReference type="ChEBI" id="CHEBI:35235"/>
        <dbReference type="ChEBI" id="CHEBI:58340"/>
        <dbReference type="EC" id="2.5.1.47"/>
    </reaction>
</comment>
<feature type="domain" description="Tryptophan synthase beta chain-like PALP" evidence="11">
    <location>
        <begin position="7"/>
        <end position="297"/>
    </location>
</feature>
<feature type="binding site" evidence="9">
    <location>
        <begin position="182"/>
        <end position="186"/>
    </location>
    <ligand>
        <name>pyridoxal 5'-phosphate</name>
        <dbReference type="ChEBI" id="CHEBI:597326"/>
    </ligand>
</feature>
<evidence type="ECO:0000256" key="5">
    <source>
        <dbReference type="ARBA" id="ARBA00022679"/>
    </source>
</evidence>
<keyword evidence="5" id="KW-0808">Transferase</keyword>
<sequence length="317" mass="34002">MYYENILEAVGGTPLVRLNRIPGPECARILVKDEALNVGGSVKTRISLAMIREAEKRGDLRPGGIIVEPTSGNQGIGLALVGAVLGYEVRIIMPDSVSEERRKLCEIYGAHVILKHDAGDIGACIDECLRCALEMRDADPEHVFVPQQFINPDNPLVHERETGREILEDANCVIDGFVSGIGTGGTLSGVGHALRKANPDITIWAVEPENAAILSGGEIGTHLQMGIGDGVIPENLDQDVYNKVITVTDEEALTMSRRLASEEGLVCGISSGTNVCAAVRLARELGPGKTVVTLLPDTGERYFSTPLFCGPLRDLRL</sequence>
<dbReference type="Gene3D" id="3.40.50.1100">
    <property type="match status" value="2"/>
</dbReference>
<dbReference type="PANTHER" id="PTHR10314">
    <property type="entry name" value="CYSTATHIONINE BETA-SYNTHASE"/>
    <property type="match status" value="1"/>
</dbReference>
<protein>
    <recommendedName>
        <fullName evidence="3">cysteine synthase</fullName>
        <ecNumber evidence="3">2.5.1.47</ecNumber>
    </recommendedName>
</protein>
<dbReference type="InterPro" id="IPR005856">
    <property type="entry name" value="Cys_synth"/>
</dbReference>
<comment type="similarity">
    <text evidence="2">Belongs to the cysteine synthase/cystathionine beta-synthase family.</text>
</comment>
<dbReference type="Proteomes" id="UP000824078">
    <property type="component" value="Unassembled WGS sequence"/>
</dbReference>
<dbReference type="InterPro" id="IPR001926">
    <property type="entry name" value="TrpB-like_PALP"/>
</dbReference>
<evidence type="ECO:0000256" key="2">
    <source>
        <dbReference type="ARBA" id="ARBA00007103"/>
    </source>
</evidence>
<evidence type="ECO:0000259" key="11">
    <source>
        <dbReference type="Pfam" id="PF00291"/>
    </source>
</evidence>
<evidence type="ECO:0000256" key="9">
    <source>
        <dbReference type="PIRSR" id="PIRSR605856-50"/>
    </source>
</evidence>
<reference evidence="12" key="1">
    <citation type="submission" date="2020-10" db="EMBL/GenBank/DDBJ databases">
        <authorList>
            <person name="Gilroy R."/>
        </authorList>
    </citation>
    <scope>NUCLEOTIDE SEQUENCE</scope>
    <source>
        <strain evidence="12">ChiHjej12B11-29160</strain>
    </source>
</reference>
<dbReference type="InterPro" id="IPR050214">
    <property type="entry name" value="Cys_Synth/Cystath_Beta-Synth"/>
</dbReference>
<dbReference type="InterPro" id="IPR036052">
    <property type="entry name" value="TrpB-like_PALP_sf"/>
</dbReference>
<dbReference type="AlphaFoldDB" id="A0A9D1HXR0"/>
<dbReference type="GO" id="GO:0006535">
    <property type="term" value="P:cysteine biosynthetic process from serine"/>
    <property type="evidence" value="ECO:0007669"/>
    <property type="project" value="InterPro"/>
</dbReference>
<evidence type="ECO:0000256" key="3">
    <source>
        <dbReference type="ARBA" id="ARBA00012681"/>
    </source>
</evidence>
<evidence type="ECO:0000256" key="4">
    <source>
        <dbReference type="ARBA" id="ARBA00022605"/>
    </source>
</evidence>
<evidence type="ECO:0000256" key="10">
    <source>
        <dbReference type="PIRSR" id="PIRSR605856-51"/>
    </source>
</evidence>
<dbReference type="Pfam" id="PF00291">
    <property type="entry name" value="PALP"/>
    <property type="match status" value="1"/>
</dbReference>
<keyword evidence="4" id="KW-0028">Amino-acid biosynthesis</keyword>
<evidence type="ECO:0000256" key="8">
    <source>
        <dbReference type="ARBA" id="ARBA00047931"/>
    </source>
</evidence>
<accession>A0A9D1HXR0</accession>
<keyword evidence="6 9" id="KW-0663">Pyridoxal phosphate</keyword>
<evidence type="ECO:0000256" key="6">
    <source>
        <dbReference type="ARBA" id="ARBA00022898"/>
    </source>
</evidence>
<organism evidence="12 13">
    <name type="scientific">Candidatus Coprovicinus avistercoris</name>
    <dbReference type="NCBI Taxonomy" id="2840754"/>
    <lineage>
        <taxon>Bacteria</taxon>
        <taxon>Bacillati</taxon>
        <taxon>Actinomycetota</taxon>
        <taxon>Coriobacteriia</taxon>
        <taxon>Coriobacteriales</taxon>
        <taxon>Coriobacteriaceae</taxon>
        <taxon>Coriobacteriaceae incertae sedis</taxon>
        <taxon>Candidatus Coprovicinus</taxon>
    </lineage>
</organism>
<gene>
    <name evidence="12" type="ORF">IAD17_06245</name>
</gene>
<keyword evidence="7" id="KW-0198">Cysteine biosynthesis</keyword>
<evidence type="ECO:0000313" key="13">
    <source>
        <dbReference type="Proteomes" id="UP000824078"/>
    </source>
</evidence>
<feature type="binding site" evidence="9">
    <location>
        <position position="270"/>
    </location>
    <ligand>
        <name>pyridoxal 5'-phosphate</name>
        <dbReference type="ChEBI" id="CHEBI:597326"/>
    </ligand>
</feature>
<evidence type="ECO:0000256" key="7">
    <source>
        <dbReference type="ARBA" id="ARBA00023192"/>
    </source>
</evidence>
<name>A0A9D1HXR0_9ACTN</name>
<proteinExistence type="inferred from homology"/>
<comment type="caution">
    <text evidence="12">The sequence shown here is derived from an EMBL/GenBank/DDBJ whole genome shotgun (WGS) entry which is preliminary data.</text>
</comment>
<dbReference type="EMBL" id="DVMQ01000017">
    <property type="protein sequence ID" value="HIU24506.1"/>
    <property type="molecule type" value="Genomic_DNA"/>
</dbReference>
<evidence type="ECO:0000313" key="12">
    <source>
        <dbReference type="EMBL" id="HIU24506.1"/>
    </source>
</evidence>
<dbReference type="GO" id="GO:0004124">
    <property type="term" value="F:cysteine synthase activity"/>
    <property type="evidence" value="ECO:0007669"/>
    <property type="project" value="UniProtKB-EC"/>
</dbReference>
<dbReference type="SUPFAM" id="SSF53686">
    <property type="entry name" value="Tryptophan synthase beta subunit-like PLP-dependent enzymes"/>
    <property type="match status" value="1"/>
</dbReference>
<evidence type="ECO:0000256" key="1">
    <source>
        <dbReference type="ARBA" id="ARBA00001933"/>
    </source>
</evidence>
<dbReference type="CDD" id="cd01561">
    <property type="entry name" value="CBS_like"/>
    <property type="match status" value="1"/>
</dbReference>
<feature type="binding site" evidence="9">
    <location>
        <position position="73"/>
    </location>
    <ligand>
        <name>pyridoxal 5'-phosphate</name>
        <dbReference type="ChEBI" id="CHEBI:597326"/>
    </ligand>
</feature>
<dbReference type="FunFam" id="3.40.50.1100:FF:000006">
    <property type="entry name" value="Cysteine synthase"/>
    <property type="match status" value="1"/>
</dbReference>
<comment type="cofactor">
    <cofactor evidence="1 9">
        <name>pyridoxal 5'-phosphate</name>
        <dbReference type="ChEBI" id="CHEBI:597326"/>
    </cofactor>
</comment>
<dbReference type="NCBIfam" id="TIGR01136">
    <property type="entry name" value="cysKM"/>
    <property type="match status" value="1"/>
</dbReference>
<feature type="modified residue" description="N6-(pyridoxal phosphate)lysine" evidence="10">
    <location>
        <position position="43"/>
    </location>
</feature>
<dbReference type="EC" id="2.5.1.47" evidence="3"/>